<comment type="caution">
    <text evidence="1">The sequence shown here is derived from an EMBL/GenBank/DDBJ whole genome shotgun (WGS) entry which is preliminary data.</text>
</comment>
<protein>
    <recommendedName>
        <fullName evidence="3">Bacteriophage N4 adsorption protein B</fullName>
    </recommendedName>
</protein>
<keyword evidence="2" id="KW-1185">Reference proteome</keyword>
<organism evidence="1 2">
    <name type="scientific">Spongiibacter thalassae</name>
    <dbReference type="NCBI Taxonomy" id="2721624"/>
    <lineage>
        <taxon>Bacteria</taxon>
        <taxon>Pseudomonadati</taxon>
        <taxon>Pseudomonadota</taxon>
        <taxon>Gammaproteobacteria</taxon>
        <taxon>Cellvibrionales</taxon>
        <taxon>Spongiibacteraceae</taxon>
        <taxon>Spongiibacter</taxon>
    </lineage>
</organism>
<dbReference type="RefSeq" id="WP_168451085.1">
    <property type="nucleotide sequence ID" value="NZ_JAAWWK010000005.1"/>
</dbReference>
<sequence length="230" mass="25244">MTSITKGSTVNSVALGQLLVSGGFISDRTLKQALHRQRWNPRPLGAILQKNHKLSHIDTRSVLHLQRQLGQFADAPGKVTPPALHLTLGELLVANGEATREQVDKALAEHRRQRRRLGEVLVDQHILTPSRLCRWLMLQKKLLSAAAMAIGLMSGSVTAAADESSGQRVSATKFVQAGLPGITPAWVQHKPASLARLSIKHRDFSEISRSRDGSLTLKLSRQGLNLTKRF</sequence>
<evidence type="ECO:0000313" key="1">
    <source>
        <dbReference type="EMBL" id="NKI18554.1"/>
    </source>
</evidence>
<gene>
    <name evidence="1" type="ORF">HCU74_14145</name>
</gene>
<name>A0ABX1GH68_9GAMM</name>
<dbReference type="SUPFAM" id="SSF160246">
    <property type="entry name" value="EspE N-terminal domain-like"/>
    <property type="match status" value="2"/>
</dbReference>
<proteinExistence type="predicted"/>
<reference evidence="1 2" key="1">
    <citation type="submission" date="2020-04" db="EMBL/GenBank/DDBJ databases">
        <authorList>
            <person name="Yoon J."/>
        </authorList>
    </citation>
    <scope>NUCLEOTIDE SEQUENCE [LARGE SCALE GENOMIC DNA]</scope>
    <source>
        <strain evidence="1 2">KMU-166</strain>
    </source>
</reference>
<dbReference type="InterPro" id="IPR037257">
    <property type="entry name" value="T2SS_E_N_sf"/>
</dbReference>
<dbReference type="EMBL" id="JAAWWK010000005">
    <property type="protein sequence ID" value="NKI18554.1"/>
    <property type="molecule type" value="Genomic_DNA"/>
</dbReference>
<evidence type="ECO:0008006" key="3">
    <source>
        <dbReference type="Google" id="ProtNLM"/>
    </source>
</evidence>
<dbReference type="Proteomes" id="UP000765845">
    <property type="component" value="Unassembled WGS sequence"/>
</dbReference>
<evidence type="ECO:0000313" key="2">
    <source>
        <dbReference type="Proteomes" id="UP000765845"/>
    </source>
</evidence>
<accession>A0ABX1GH68</accession>